<dbReference type="AlphaFoldDB" id="A0A3M0CWS0"/>
<dbReference type="PROSITE" id="PS51257">
    <property type="entry name" value="PROKAR_LIPOPROTEIN"/>
    <property type="match status" value="1"/>
</dbReference>
<organism evidence="3 4">
    <name type="scientific">Eilatimonas milleporae</name>
    <dbReference type="NCBI Taxonomy" id="911205"/>
    <lineage>
        <taxon>Bacteria</taxon>
        <taxon>Pseudomonadati</taxon>
        <taxon>Pseudomonadota</taxon>
        <taxon>Alphaproteobacteria</taxon>
        <taxon>Kordiimonadales</taxon>
        <taxon>Kordiimonadaceae</taxon>
        <taxon>Eilatimonas</taxon>
    </lineage>
</organism>
<feature type="signal peptide" evidence="2">
    <location>
        <begin position="1"/>
        <end position="23"/>
    </location>
</feature>
<dbReference type="InParanoid" id="A0A3M0CWS0"/>
<gene>
    <name evidence="3" type="ORF">BXY39_0280</name>
</gene>
<comment type="caution">
    <text evidence="3">The sequence shown here is derived from an EMBL/GenBank/DDBJ whole genome shotgun (WGS) entry which is preliminary data.</text>
</comment>
<keyword evidence="2" id="KW-0732">Signal</keyword>
<proteinExistence type="predicted"/>
<feature type="region of interest" description="Disordered" evidence="1">
    <location>
        <begin position="26"/>
        <end position="66"/>
    </location>
</feature>
<name>A0A3M0CWS0_9PROT</name>
<evidence type="ECO:0000256" key="2">
    <source>
        <dbReference type="SAM" id="SignalP"/>
    </source>
</evidence>
<dbReference type="PANTHER" id="PTHR41339:SF1">
    <property type="entry name" value="SECRETED PROTEIN"/>
    <property type="match status" value="1"/>
</dbReference>
<accession>A0A3M0CWS0</accession>
<evidence type="ECO:0000256" key="1">
    <source>
        <dbReference type="SAM" id="MobiDB-lite"/>
    </source>
</evidence>
<protein>
    <recommendedName>
        <fullName evidence="5">Lipoprotein</fullName>
    </recommendedName>
</protein>
<dbReference type="Proteomes" id="UP000271227">
    <property type="component" value="Unassembled WGS sequence"/>
</dbReference>
<evidence type="ECO:0000313" key="4">
    <source>
        <dbReference type="Proteomes" id="UP000271227"/>
    </source>
</evidence>
<keyword evidence="4" id="KW-1185">Reference proteome</keyword>
<dbReference type="PANTHER" id="PTHR41339">
    <property type="entry name" value="LIPL48"/>
    <property type="match status" value="1"/>
</dbReference>
<feature type="chain" id="PRO_5017929770" description="Lipoprotein" evidence="2">
    <location>
        <begin position="24"/>
        <end position="940"/>
    </location>
</feature>
<sequence>MTSKSLKSVLLAAGTALALVACGDSSTELQSPGTEGPNPGVPGPGGPGDPGGPGGPGGPSTGECVAGTTEITVGGDRQCQLSGTITSDITLNDDNVYQLSGAVFVGVDVGADGNAADGDPAVLTIEPGVTIYGATESDILVISRGSQIVAEGSVNNPITFTSAFDLGVADELGLTRQRQAYSGPVLEEPFTSEWGGLVINGRAVVNNCGDAQPICTNEGEGDSGEYGGDDDTDNSGVLRYVVVKYAGNPLTADDELNGVAFQGVGSGTEVDFLHVHNGADDGIEFFGGTVDAKHIIVTGSDDDSIDWTFGWRGKIQYAIVIQNPNQPNGDRGIEADNFEFGFDFAPRSAPDISNITLIGAAPTFGDTAIVLRRGTAARLWNVVADQWRDACFDLDDDATFAVSGPSATNRTGDLILQSTLFGCTDAIDDEEGDPFDLNVWYADQPNNVIGSTSLSNRFINGSAEGAVTATDPSTVDPFFDSVDFIGAVRSADPSDNWTLGWSFGLNPTPSCPSGTTDNGSGGCILEGTITEDVRLVAGLDYFLRGPVFIGRDMGPDPENPLADGDPAVLTIDAGVEIAGEDPETILVISRGSQIRANGTRNAPVVLTATNRSTRNFDTDTSLWGGLVINGRAVVNNCGDAQPICTNEGEGDSGEYGGNDDSDDSGQLFFVRVEFAGNPITADDELNGVAFQGVGSGTEVDYLQVHNGADDGVEFFGGSVNARHVVVTGSDDDSVDWTFGWRGKLQYVLVIQNPNQPNGDRGIEADNFEFGFDFQPRSAPDITNITLIGADPTFGDTAIVLRRGTAARLWNVVATSWRDACFDLDDDATFAVSGTSATDLTGDLILQSTLFDCTDAIDDEEGDPFDLNAWYAGQPNNVIGTNSLTANGRFAYISGTNEAAVTSTDPTAVDSFFENAGFIGAVGPDDNWTAGWTVWIDGNNR</sequence>
<reference evidence="3 4" key="1">
    <citation type="submission" date="2018-10" db="EMBL/GenBank/DDBJ databases">
        <title>Genomic Encyclopedia of Archaeal and Bacterial Type Strains, Phase II (KMG-II): from individual species to whole genera.</title>
        <authorList>
            <person name="Goeker M."/>
        </authorList>
    </citation>
    <scope>NUCLEOTIDE SEQUENCE [LARGE SCALE GENOMIC DNA]</scope>
    <source>
        <strain evidence="3 4">DSM 25217</strain>
    </source>
</reference>
<evidence type="ECO:0000313" key="3">
    <source>
        <dbReference type="EMBL" id="RMB11796.1"/>
    </source>
</evidence>
<dbReference type="EMBL" id="REFR01000009">
    <property type="protein sequence ID" value="RMB11796.1"/>
    <property type="molecule type" value="Genomic_DNA"/>
</dbReference>
<dbReference type="RefSeq" id="WP_170163533.1">
    <property type="nucleotide sequence ID" value="NZ_REFR01000009.1"/>
</dbReference>
<evidence type="ECO:0008006" key="5">
    <source>
        <dbReference type="Google" id="ProtNLM"/>
    </source>
</evidence>
<feature type="compositionally biased region" description="Gly residues" evidence="1">
    <location>
        <begin position="48"/>
        <end position="60"/>
    </location>
</feature>